<sequence length="301" mass="32560">MNKRFAAVLVACVSLGLSGCGGGSDVSGSVEDDGSEPAVEAAPVVRSEAEVLLPLDAYMTPDVEMPVLYRALNKLERQCLAGLGITDPGAVTKISPPSGHHDLIYLDEAVVKRYGYRQPYDFVPYEDAAYRKAKKPAAEGELEALDGSVASVNGKSVPKGGCRSWASDQIISPPLEFDATDLAVSVSERVNVDSRVKKATGSWIACMNGAGYSYKNPMDPANFERWGQSGPGDKRDYPLTKKEIETGLHDVACRKESGLYTVWLQVRIAYEKRLVAANEERLVESKRVLDGWMQKAKAVAG</sequence>
<accession>A0ABN3U0W9</accession>
<dbReference type="EMBL" id="BAAATZ010000006">
    <property type="protein sequence ID" value="GAA2722333.1"/>
    <property type="molecule type" value="Genomic_DNA"/>
</dbReference>
<dbReference type="Proteomes" id="UP001501842">
    <property type="component" value="Unassembled WGS sequence"/>
</dbReference>
<evidence type="ECO:0008006" key="3">
    <source>
        <dbReference type="Google" id="ProtNLM"/>
    </source>
</evidence>
<organism evidence="1 2">
    <name type="scientific">Actinocorallia aurantiaca</name>
    <dbReference type="NCBI Taxonomy" id="46204"/>
    <lineage>
        <taxon>Bacteria</taxon>
        <taxon>Bacillati</taxon>
        <taxon>Actinomycetota</taxon>
        <taxon>Actinomycetes</taxon>
        <taxon>Streptosporangiales</taxon>
        <taxon>Thermomonosporaceae</taxon>
        <taxon>Actinocorallia</taxon>
    </lineage>
</organism>
<name>A0ABN3U0W9_9ACTN</name>
<proteinExistence type="predicted"/>
<evidence type="ECO:0000313" key="2">
    <source>
        <dbReference type="Proteomes" id="UP001501842"/>
    </source>
</evidence>
<reference evidence="1 2" key="1">
    <citation type="journal article" date="2019" name="Int. J. Syst. Evol. Microbiol.">
        <title>The Global Catalogue of Microorganisms (GCM) 10K type strain sequencing project: providing services to taxonomists for standard genome sequencing and annotation.</title>
        <authorList>
            <consortium name="The Broad Institute Genomics Platform"/>
            <consortium name="The Broad Institute Genome Sequencing Center for Infectious Disease"/>
            <person name="Wu L."/>
            <person name="Ma J."/>
        </authorList>
    </citation>
    <scope>NUCLEOTIDE SEQUENCE [LARGE SCALE GENOMIC DNA]</scope>
    <source>
        <strain evidence="1 2">JCM 8201</strain>
    </source>
</reference>
<dbReference type="RefSeq" id="WP_344449449.1">
    <property type="nucleotide sequence ID" value="NZ_BAAATZ010000006.1"/>
</dbReference>
<comment type="caution">
    <text evidence="1">The sequence shown here is derived from an EMBL/GenBank/DDBJ whole genome shotgun (WGS) entry which is preliminary data.</text>
</comment>
<dbReference type="PROSITE" id="PS51257">
    <property type="entry name" value="PROKAR_LIPOPROTEIN"/>
    <property type="match status" value="1"/>
</dbReference>
<evidence type="ECO:0000313" key="1">
    <source>
        <dbReference type="EMBL" id="GAA2722333.1"/>
    </source>
</evidence>
<protein>
    <recommendedName>
        <fullName evidence="3">Lipoprotein</fullName>
    </recommendedName>
</protein>
<gene>
    <name evidence="1" type="ORF">GCM10010439_14710</name>
</gene>
<keyword evidence="2" id="KW-1185">Reference proteome</keyword>